<feature type="signal peptide" evidence="2">
    <location>
        <begin position="1"/>
        <end position="20"/>
    </location>
</feature>
<dbReference type="InterPro" id="IPR011659">
    <property type="entry name" value="WD40"/>
</dbReference>
<dbReference type="EMBL" id="JYON01000037">
    <property type="protein sequence ID" value="KJH69661.1"/>
    <property type="molecule type" value="Genomic_DNA"/>
</dbReference>
<dbReference type="SUPFAM" id="SSF50969">
    <property type="entry name" value="YVTN repeat-like/Quinoprotein amine dehydrogenase"/>
    <property type="match status" value="1"/>
</dbReference>
<dbReference type="PANTHER" id="PTHR19879:SF9">
    <property type="entry name" value="TRANSCRIPTION INITIATION FACTOR TFIID SUBUNIT 5"/>
    <property type="match status" value="1"/>
</dbReference>
<feature type="region of interest" description="Disordered" evidence="1">
    <location>
        <begin position="88"/>
        <end position="120"/>
    </location>
</feature>
<dbReference type="Pfam" id="PF00400">
    <property type="entry name" value="WD40"/>
    <property type="match status" value="1"/>
</dbReference>
<dbReference type="InterPro" id="IPR015943">
    <property type="entry name" value="WD40/YVTN_repeat-like_dom_sf"/>
</dbReference>
<accession>A0A0D8ZR12</accession>
<protein>
    <recommendedName>
        <fullName evidence="5">WD40 repeat-containing protein</fullName>
    </recommendedName>
</protein>
<dbReference type="Gene3D" id="2.130.10.10">
    <property type="entry name" value="YVTN repeat-like/Quinoprotein amine dehydrogenase"/>
    <property type="match status" value="2"/>
</dbReference>
<gene>
    <name evidence="3" type="ORF">UH38_22810</name>
</gene>
<sequence>MKSPSAFLLSLILSLFPFQAISISSTIAQNPVNLNLQEFDIRNQLQQATQAKDWQKAIELVDKLISIESEPQKLRALREYRASLQSKLASSVQQEEPEPVPEVDSQPPIPKPKVDPSAPPSSWANIKLQKILKARTLVLAAAISPSGKTLVTGGERTLEIWDLSTDKSRLITDWIPQEYPISYNAIAFHPDGQTFATNSSGVAKKESGSRGCTSTDTTSSFSWSCNLGSSSETIFNGGSATQIWNVESGKQLLTFPIPGGGFGFGGSGFLSSTNLVSFSREGTVLLAIAGDLFPAKIWDTKTGKQLFNSRSDGFYFCQNATLISPDGKQVALVEFGNESVDLYNVQTGKKISSLTSSDFSALAGCPSFSPDGKMVAFAKGSRVTVWWLSTGEVLHDINTPNETTGMYARSAIFSPDSQVLAVGNIKKAIGLYDMRSGKRITTLSGSFIGFHPSATSLITAEELNVKIWNLP</sequence>
<comment type="caution">
    <text evidence="3">The sequence shown here is derived from an EMBL/GenBank/DDBJ whole genome shotgun (WGS) entry which is preliminary data.</text>
</comment>
<reference evidence="3 4" key="1">
    <citation type="submission" date="2015-02" db="EMBL/GenBank/DDBJ databases">
        <title>Draft genome of a novel marine cyanobacterium (Chroococcales) isolated from South Atlantic Ocean.</title>
        <authorList>
            <person name="Rigonato J."/>
            <person name="Alvarenga D.O."/>
            <person name="Branco L.H."/>
            <person name="Varani A.M."/>
            <person name="Brandini F.P."/>
            <person name="Fiore M.F."/>
        </authorList>
    </citation>
    <scope>NUCLEOTIDE SEQUENCE [LARGE SCALE GENOMIC DNA]</scope>
    <source>
        <strain evidence="3 4">CENA595</strain>
    </source>
</reference>
<dbReference type="PANTHER" id="PTHR19879">
    <property type="entry name" value="TRANSCRIPTION INITIATION FACTOR TFIID"/>
    <property type="match status" value="1"/>
</dbReference>
<organism evidence="3 4">
    <name type="scientific">Aliterella atlantica CENA595</name>
    <dbReference type="NCBI Taxonomy" id="1618023"/>
    <lineage>
        <taxon>Bacteria</taxon>
        <taxon>Bacillati</taxon>
        <taxon>Cyanobacteriota</taxon>
        <taxon>Cyanophyceae</taxon>
        <taxon>Chroococcidiopsidales</taxon>
        <taxon>Aliterellaceae</taxon>
        <taxon>Aliterella</taxon>
    </lineage>
</organism>
<evidence type="ECO:0008006" key="5">
    <source>
        <dbReference type="Google" id="ProtNLM"/>
    </source>
</evidence>
<dbReference type="Pfam" id="PF07676">
    <property type="entry name" value="PD40"/>
    <property type="match status" value="1"/>
</dbReference>
<evidence type="ECO:0000313" key="4">
    <source>
        <dbReference type="Proteomes" id="UP000032452"/>
    </source>
</evidence>
<keyword evidence="4" id="KW-1185">Reference proteome</keyword>
<evidence type="ECO:0000313" key="3">
    <source>
        <dbReference type="EMBL" id="KJH69661.1"/>
    </source>
</evidence>
<feature type="chain" id="PRO_5002337368" description="WD40 repeat-containing protein" evidence="2">
    <location>
        <begin position="21"/>
        <end position="471"/>
    </location>
</feature>
<name>A0A0D8ZR12_9CYAN</name>
<dbReference type="InterPro" id="IPR001680">
    <property type="entry name" value="WD40_rpt"/>
</dbReference>
<dbReference type="RefSeq" id="WP_045057007.1">
    <property type="nucleotide sequence ID" value="NZ_CAWMDP010000036.1"/>
</dbReference>
<keyword evidence="2" id="KW-0732">Signal</keyword>
<dbReference type="InterPro" id="IPR011044">
    <property type="entry name" value="Quino_amine_DH_bsu"/>
</dbReference>
<proteinExistence type="predicted"/>
<evidence type="ECO:0000256" key="1">
    <source>
        <dbReference type="SAM" id="MobiDB-lite"/>
    </source>
</evidence>
<dbReference type="OrthoDB" id="422888at2"/>
<dbReference type="Proteomes" id="UP000032452">
    <property type="component" value="Unassembled WGS sequence"/>
</dbReference>
<dbReference type="AlphaFoldDB" id="A0A0D8ZR12"/>
<evidence type="ECO:0000256" key="2">
    <source>
        <dbReference type="SAM" id="SignalP"/>
    </source>
</evidence>
<dbReference type="SMART" id="SM00320">
    <property type="entry name" value="WD40"/>
    <property type="match status" value="3"/>
</dbReference>
<dbReference type="STRING" id="1618023.UH38_22810"/>